<dbReference type="Gene3D" id="3.90.380.10">
    <property type="entry name" value="Naphthalene 1,2-dioxygenase Alpha Subunit, Chain A, domain 1"/>
    <property type="match status" value="1"/>
</dbReference>
<name>A0A936YU45_9HYPH</name>
<proteinExistence type="predicted"/>
<dbReference type="PANTHER" id="PTHR21266:SF60">
    <property type="entry name" value="3-KETOSTEROID-9-ALPHA-MONOOXYGENASE, OXYGENASE COMPONENT"/>
    <property type="match status" value="1"/>
</dbReference>
<organism evidence="3 4">
    <name type="scientific">Rhizobium setariae</name>
    <dbReference type="NCBI Taxonomy" id="2801340"/>
    <lineage>
        <taxon>Bacteria</taxon>
        <taxon>Pseudomonadati</taxon>
        <taxon>Pseudomonadota</taxon>
        <taxon>Alphaproteobacteria</taxon>
        <taxon>Hyphomicrobiales</taxon>
        <taxon>Rhizobiaceae</taxon>
        <taxon>Rhizobium/Agrobacterium group</taxon>
        <taxon>Rhizobium</taxon>
    </lineage>
</organism>
<dbReference type="AlphaFoldDB" id="A0A936YU45"/>
<evidence type="ECO:0000256" key="1">
    <source>
        <dbReference type="ARBA" id="ARBA00023002"/>
    </source>
</evidence>
<comment type="caution">
    <text evidence="3">The sequence shown here is derived from an EMBL/GenBank/DDBJ whole genome shotgun (WGS) entry which is preliminary data.</text>
</comment>
<keyword evidence="4" id="KW-1185">Reference proteome</keyword>
<accession>A0A936YU45</accession>
<dbReference type="PANTHER" id="PTHR21266">
    <property type="entry name" value="IRON-SULFUR DOMAIN CONTAINING PROTEIN"/>
    <property type="match status" value="1"/>
</dbReference>
<dbReference type="EMBL" id="JAEQNC010000014">
    <property type="protein sequence ID" value="MBL0374569.1"/>
    <property type="molecule type" value="Genomic_DNA"/>
</dbReference>
<keyword evidence="1" id="KW-0560">Oxidoreductase</keyword>
<evidence type="ECO:0000259" key="2">
    <source>
        <dbReference type="Pfam" id="PF19112"/>
    </source>
</evidence>
<evidence type="ECO:0000313" key="4">
    <source>
        <dbReference type="Proteomes" id="UP000633219"/>
    </source>
</evidence>
<evidence type="ECO:0000313" key="3">
    <source>
        <dbReference type="EMBL" id="MBL0374569.1"/>
    </source>
</evidence>
<gene>
    <name evidence="3" type="ORF">JJB09_21385</name>
</gene>
<dbReference type="RefSeq" id="WP_201663117.1">
    <property type="nucleotide sequence ID" value="NZ_JAEQNC010000014.1"/>
</dbReference>
<protein>
    <submittedName>
        <fullName evidence="3">Aromatic ring-hydroxylating dioxygenase subunit alpha</fullName>
    </submittedName>
</protein>
<dbReference type="InterPro" id="IPR044043">
    <property type="entry name" value="VanA_C_cat"/>
</dbReference>
<reference evidence="3" key="1">
    <citation type="submission" date="2021-01" db="EMBL/GenBank/DDBJ databases">
        <title>Rhizobium sp. strain KVB221 16S ribosomal RNA gene Genome sequencing and assembly.</title>
        <authorList>
            <person name="Kang M."/>
        </authorList>
    </citation>
    <scope>NUCLEOTIDE SEQUENCE</scope>
    <source>
        <strain evidence="3">KVB221</strain>
    </source>
</reference>
<sequence length="302" mass="34057">MENLSQIDHIALDEWHVVGSLNELPSEGLHLTILLGERILVGRHDNRLGVWRRCSSDKAGNDALVPGDELRMIQRFGYIWTTLGNPTRDLFEIVEFNEPDRNSVVQGVTRVSVSAPRAVENFLDMGHFPFVHTGFLGEEPHTEVKPYKVNVYSEPPEILITECEFYQPQANADSDTGADTEYVYRIPHPFCAVLYKTGSTIAERRDVIALFGQPVDEDCVLVHIVICLATEINDLASMRKFHQTILGQDKPILENQVPKRLPLDSRSEVPIRADAASAAYRRWLKERGLRYGVVIGTHAQAM</sequence>
<dbReference type="Proteomes" id="UP000633219">
    <property type="component" value="Unassembled WGS sequence"/>
</dbReference>
<keyword evidence="3" id="KW-0223">Dioxygenase</keyword>
<dbReference type="GO" id="GO:0051213">
    <property type="term" value="F:dioxygenase activity"/>
    <property type="evidence" value="ECO:0007669"/>
    <property type="project" value="UniProtKB-KW"/>
</dbReference>
<dbReference type="Pfam" id="PF19112">
    <property type="entry name" value="VanA_C"/>
    <property type="match status" value="1"/>
</dbReference>
<dbReference type="SUPFAM" id="SSF55961">
    <property type="entry name" value="Bet v1-like"/>
    <property type="match status" value="1"/>
</dbReference>
<dbReference type="InterPro" id="IPR050584">
    <property type="entry name" value="Cholesterol_7-desaturase"/>
</dbReference>
<feature type="domain" description="Vanillate O-demethylase oxygenase-like C-terminal catalytic" evidence="2">
    <location>
        <begin position="115"/>
        <end position="286"/>
    </location>
</feature>